<evidence type="ECO:0000256" key="1">
    <source>
        <dbReference type="ARBA" id="ARBA00002219"/>
    </source>
</evidence>
<dbReference type="GO" id="GO:0042806">
    <property type="term" value="F:fucose binding"/>
    <property type="evidence" value="ECO:0007669"/>
    <property type="project" value="UniProtKB-ARBA"/>
</dbReference>
<keyword evidence="10" id="KW-1185">Reference proteome</keyword>
<dbReference type="EMBL" id="CACVKT020010438">
    <property type="protein sequence ID" value="CAC5426658.1"/>
    <property type="molecule type" value="Genomic_DNA"/>
</dbReference>
<evidence type="ECO:0000259" key="8">
    <source>
        <dbReference type="SMART" id="SM00607"/>
    </source>
</evidence>
<proteinExistence type="inferred from homology"/>
<dbReference type="InterPro" id="IPR006585">
    <property type="entry name" value="FTP1"/>
</dbReference>
<evidence type="ECO:0000313" key="10">
    <source>
        <dbReference type="Proteomes" id="UP000507470"/>
    </source>
</evidence>
<evidence type="ECO:0000256" key="3">
    <source>
        <dbReference type="ARBA" id="ARBA00011233"/>
    </source>
</evidence>
<dbReference type="GO" id="GO:0001868">
    <property type="term" value="P:regulation of complement activation, lectin pathway"/>
    <property type="evidence" value="ECO:0007669"/>
    <property type="project" value="UniProtKB-ARBA"/>
</dbReference>
<dbReference type="AlphaFoldDB" id="A0A6J8F132"/>
<dbReference type="SMART" id="SM00607">
    <property type="entry name" value="FTP"/>
    <property type="match status" value="1"/>
</dbReference>
<organism evidence="9 10">
    <name type="scientific">Mytilus coruscus</name>
    <name type="common">Sea mussel</name>
    <dbReference type="NCBI Taxonomy" id="42192"/>
    <lineage>
        <taxon>Eukaryota</taxon>
        <taxon>Metazoa</taxon>
        <taxon>Spiralia</taxon>
        <taxon>Lophotrochozoa</taxon>
        <taxon>Mollusca</taxon>
        <taxon>Bivalvia</taxon>
        <taxon>Autobranchia</taxon>
        <taxon>Pteriomorphia</taxon>
        <taxon>Mytilida</taxon>
        <taxon>Mytiloidea</taxon>
        <taxon>Mytilidae</taxon>
        <taxon>Mytilinae</taxon>
        <taxon>Mytilus</taxon>
    </lineage>
</organism>
<evidence type="ECO:0000313" key="9">
    <source>
        <dbReference type="EMBL" id="CAC5426658.1"/>
    </source>
</evidence>
<evidence type="ECO:0000256" key="7">
    <source>
        <dbReference type="ARBA" id="ARBA00023157"/>
    </source>
</evidence>
<dbReference type="GO" id="GO:0010185">
    <property type="term" value="P:regulation of cellular defense response"/>
    <property type="evidence" value="ECO:0007669"/>
    <property type="project" value="UniProtKB-ARBA"/>
</dbReference>
<comment type="function">
    <text evidence="1">Acts as a defensive agent. Recognizes blood group fucosylated oligosaccharides including A, B, H and Lewis B-type antigens. Does not recognize Lewis A antigen and has low affinity for monovalent haptens.</text>
</comment>
<keyword evidence="4" id="KW-0479">Metal-binding</keyword>
<gene>
    <name evidence="9" type="ORF">MCOR_58346</name>
</gene>
<dbReference type="Gene3D" id="2.60.120.260">
    <property type="entry name" value="Galactose-binding domain-like"/>
    <property type="match status" value="1"/>
</dbReference>
<dbReference type="InterPro" id="IPR051941">
    <property type="entry name" value="BG_Antigen-Binding_Lectin"/>
</dbReference>
<evidence type="ECO:0000256" key="5">
    <source>
        <dbReference type="ARBA" id="ARBA00022734"/>
    </source>
</evidence>
<accession>A0A6J8F132</accession>
<dbReference type="OrthoDB" id="6102375at2759"/>
<comment type="subunit">
    <text evidence="3">Homotrimer.</text>
</comment>
<dbReference type="SUPFAM" id="SSF49785">
    <property type="entry name" value="Galactose-binding domain-like"/>
    <property type="match status" value="1"/>
</dbReference>
<keyword evidence="5" id="KW-0430">Lectin</keyword>
<dbReference type="Pfam" id="PF22633">
    <property type="entry name" value="F5_F8_type_C_2"/>
    <property type="match status" value="1"/>
</dbReference>
<name>A0A6J8F132_MYTCO</name>
<feature type="domain" description="Fucolectin tachylectin-4 pentraxin-1" evidence="8">
    <location>
        <begin position="34"/>
        <end position="182"/>
    </location>
</feature>
<evidence type="ECO:0000256" key="6">
    <source>
        <dbReference type="ARBA" id="ARBA00022837"/>
    </source>
</evidence>
<dbReference type="PANTHER" id="PTHR45713">
    <property type="entry name" value="FTP DOMAIN-CONTAINING PROTEIN"/>
    <property type="match status" value="1"/>
</dbReference>
<keyword evidence="6" id="KW-0106">Calcium</keyword>
<protein>
    <recommendedName>
        <fullName evidence="8">Fucolectin tachylectin-4 pentraxin-1 domain-containing protein</fullName>
    </recommendedName>
</protein>
<evidence type="ECO:0000256" key="2">
    <source>
        <dbReference type="ARBA" id="ARBA00010147"/>
    </source>
</evidence>
<dbReference type="GO" id="GO:0046872">
    <property type="term" value="F:metal ion binding"/>
    <property type="evidence" value="ECO:0007669"/>
    <property type="project" value="UniProtKB-KW"/>
</dbReference>
<comment type="similarity">
    <text evidence="2">Belongs to the fucolectin family.</text>
</comment>
<keyword evidence="7" id="KW-1015">Disulfide bond</keyword>
<reference evidence="9 10" key="1">
    <citation type="submission" date="2020-06" db="EMBL/GenBank/DDBJ databases">
        <authorList>
            <person name="Li R."/>
            <person name="Bekaert M."/>
        </authorList>
    </citation>
    <scope>NUCLEOTIDE SEQUENCE [LARGE SCALE GENOMIC DNA]</scope>
    <source>
        <strain evidence="10">wild</strain>
    </source>
</reference>
<dbReference type="InterPro" id="IPR008979">
    <property type="entry name" value="Galactose-bd-like_sf"/>
</dbReference>
<dbReference type="PANTHER" id="PTHR45713:SF6">
    <property type="entry name" value="F5_8 TYPE C DOMAIN-CONTAINING PROTEIN"/>
    <property type="match status" value="1"/>
</dbReference>
<dbReference type="Proteomes" id="UP000507470">
    <property type="component" value="Unassembled WGS sequence"/>
</dbReference>
<sequence length="199" mass="22240">MSSDSICNPVTEPCNDAVTIRKIINCKQENVNGFCDVAYRRQTSQSTTYVYQPLESGYSCNGVDGLESTDFFKGSCVHTISESSPWWRVDLGSVYTVEFINISARTDSPGYLHYQKFSNIQITFDGLSCAYYAGPPALSETYEPITITCAANTTGRYLKIERQIAGPLQFCEMRVFARFSTCPNPTEAWTCRDIPSICD</sequence>
<evidence type="ECO:0000256" key="4">
    <source>
        <dbReference type="ARBA" id="ARBA00022723"/>
    </source>
</evidence>